<dbReference type="InterPro" id="IPR043449">
    <property type="entry name" value="PHF20-like"/>
</dbReference>
<evidence type="ECO:0000259" key="9">
    <source>
        <dbReference type="PROSITE" id="PS50157"/>
    </source>
</evidence>
<feature type="domain" description="C2H2-type" evidence="9">
    <location>
        <begin position="571"/>
        <end position="601"/>
    </location>
</feature>
<keyword evidence="4 7" id="KW-0863">Zinc-finger</keyword>
<dbReference type="InterPro" id="IPR013083">
    <property type="entry name" value="Znf_RING/FYVE/PHD"/>
</dbReference>
<dbReference type="InterPro" id="IPR019786">
    <property type="entry name" value="Zinc_finger_PHD-type_CS"/>
</dbReference>
<accession>A0A8W8MZL0</accession>
<evidence type="ECO:0000313" key="10">
    <source>
        <dbReference type="EnsemblMetazoa" id="G3721.1:cds"/>
    </source>
</evidence>
<dbReference type="OrthoDB" id="161570at2759"/>
<comment type="subcellular location">
    <subcellularLocation>
        <location evidence="1">Nucleus</location>
    </subcellularLocation>
</comment>
<dbReference type="EnsemblMetazoa" id="G3721.1">
    <property type="protein sequence ID" value="G3721.1:cds"/>
    <property type="gene ID" value="G3721"/>
</dbReference>
<dbReference type="GO" id="GO:0044545">
    <property type="term" value="C:NSL complex"/>
    <property type="evidence" value="ECO:0007669"/>
    <property type="project" value="TreeGrafter"/>
</dbReference>
<keyword evidence="2" id="KW-0479">Metal-binding</keyword>
<protein>
    <recommendedName>
        <fullName evidence="9">C2H2-type domain-containing protein</fullName>
    </recommendedName>
</protein>
<dbReference type="EnsemblMetazoa" id="G3721.3">
    <property type="protein sequence ID" value="G3721.3:cds"/>
    <property type="gene ID" value="G3721"/>
</dbReference>
<dbReference type="InterPro" id="IPR016197">
    <property type="entry name" value="Chromo-like_dom_sf"/>
</dbReference>
<dbReference type="OMA" id="KCMARWS"/>
<dbReference type="PANTHER" id="PTHR15856">
    <property type="entry name" value="PHD FINGER PROTEIN 20-RELATED"/>
    <property type="match status" value="1"/>
</dbReference>
<dbReference type="Gene3D" id="3.30.40.10">
    <property type="entry name" value="Zinc/RING finger domain, C3HC4 (zinc finger)"/>
    <property type="match status" value="1"/>
</dbReference>
<dbReference type="PROSITE" id="PS01359">
    <property type="entry name" value="ZF_PHD_1"/>
    <property type="match status" value="1"/>
</dbReference>
<feature type="compositionally biased region" description="Low complexity" evidence="8">
    <location>
        <begin position="12"/>
        <end position="24"/>
    </location>
</feature>
<feature type="compositionally biased region" description="Low complexity" evidence="8">
    <location>
        <begin position="614"/>
        <end position="627"/>
    </location>
</feature>
<feature type="compositionally biased region" description="Polar residues" evidence="8">
    <location>
        <begin position="628"/>
        <end position="637"/>
    </location>
</feature>
<feature type="compositionally biased region" description="Acidic residues" evidence="8">
    <location>
        <begin position="843"/>
        <end position="853"/>
    </location>
</feature>
<organism evidence="10 11">
    <name type="scientific">Magallana gigas</name>
    <name type="common">Pacific oyster</name>
    <name type="synonym">Crassostrea gigas</name>
    <dbReference type="NCBI Taxonomy" id="29159"/>
    <lineage>
        <taxon>Eukaryota</taxon>
        <taxon>Metazoa</taxon>
        <taxon>Spiralia</taxon>
        <taxon>Lophotrochozoa</taxon>
        <taxon>Mollusca</taxon>
        <taxon>Bivalvia</taxon>
        <taxon>Autobranchia</taxon>
        <taxon>Pteriomorphia</taxon>
        <taxon>Ostreida</taxon>
        <taxon>Ostreoidea</taxon>
        <taxon>Ostreidae</taxon>
        <taxon>Magallana</taxon>
    </lineage>
</organism>
<feature type="compositionally biased region" description="Basic and acidic residues" evidence="8">
    <location>
        <begin position="913"/>
        <end position="924"/>
    </location>
</feature>
<dbReference type="GO" id="GO:0008270">
    <property type="term" value="F:zinc ion binding"/>
    <property type="evidence" value="ECO:0007669"/>
    <property type="project" value="UniProtKB-KW"/>
</dbReference>
<feature type="compositionally biased region" description="Low complexity" evidence="8">
    <location>
        <begin position="452"/>
        <end position="469"/>
    </location>
</feature>
<dbReference type="CDD" id="cd20104">
    <property type="entry name" value="MBT_PHF20L1-like"/>
    <property type="match status" value="1"/>
</dbReference>
<dbReference type="InterPro" id="IPR001965">
    <property type="entry name" value="Znf_PHD"/>
</dbReference>
<feature type="compositionally biased region" description="Polar residues" evidence="8">
    <location>
        <begin position="335"/>
        <end position="359"/>
    </location>
</feature>
<feature type="compositionally biased region" description="Basic residues" evidence="8">
    <location>
        <begin position="492"/>
        <end position="501"/>
    </location>
</feature>
<feature type="compositionally biased region" description="Low complexity" evidence="8">
    <location>
        <begin position="418"/>
        <end position="431"/>
    </location>
</feature>
<dbReference type="PROSITE" id="PS50157">
    <property type="entry name" value="ZINC_FINGER_C2H2_2"/>
    <property type="match status" value="1"/>
</dbReference>
<feature type="compositionally biased region" description="Basic and acidic residues" evidence="8">
    <location>
        <begin position="931"/>
        <end position="940"/>
    </location>
</feature>
<dbReference type="SMART" id="SM00355">
    <property type="entry name" value="ZnF_C2H2"/>
    <property type="match status" value="1"/>
</dbReference>
<dbReference type="SMART" id="SM00249">
    <property type="entry name" value="PHD"/>
    <property type="match status" value="1"/>
</dbReference>
<dbReference type="Gene3D" id="2.30.30.140">
    <property type="match status" value="2"/>
</dbReference>
<feature type="region of interest" description="Disordered" evidence="8">
    <location>
        <begin position="598"/>
        <end position="642"/>
    </location>
</feature>
<feature type="compositionally biased region" description="Basic and acidic residues" evidence="8">
    <location>
        <begin position="283"/>
        <end position="304"/>
    </location>
</feature>
<dbReference type="SUPFAM" id="SSF54160">
    <property type="entry name" value="Chromo domain-like"/>
    <property type="match status" value="1"/>
</dbReference>
<evidence type="ECO:0000256" key="2">
    <source>
        <dbReference type="ARBA" id="ARBA00022723"/>
    </source>
</evidence>
<evidence type="ECO:0000256" key="3">
    <source>
        <dbReference type="ARBA" id="ARBA00022737"/>
    </source>
</evidence>
<dbReference type="InterPro" id="IPR002999">
    <property type="entry name" value="Tudor"/>
</dbReference>
<evidence type="ECO:0000256" key="8">
    <source>
        <dbReference type="SAM" id="MobiDB-lite"/>
    </source>
</evidence>
<dbReference type="AlphaFoldDB" id="A0A8W8MZL0"/>
<feature type="compositionally biased region" description="Polar residues" evidence="8">
    <location>
        <begin position="960"/>
        <end position="986"/>
    </location>
</feature>
<dbReference type="InterPro" id="IPR011011">
    <property type="entry name" value="Znf_FYVE_PHD"/>
</dbReference>
<dbReference type="SUPFAM" id="SSF57903">
    <property type="entry name" value="FYVE/PHD zinc finger"/>
    <property type="match status" value="1"/>
</dbReference>
<evidence type="ECO:0000256" key="1">
    <source>
        <dbReference type="ARBA" id="ARBA00004123"/>
    </source>
</evidence>
<keyword evidence="3" id="KW-0677">Repeat</keyword>
<sequence length="1154" mass="127884">MASKNKTDPVASNTSTDSESTNTSYEERAPHSTDSGGNEITADRSSELPYTSDCPGSSRLDADDISTCSSASSSTLAPIVSKRFPVRPGISWRKGERLEAMDFSSKWYSAKIVEIGEEERMVMIHFDGWNQRYDEWIEMDSEKLRPKTRHSTRKGRPKQSGYKVGDHVYAKWTDCKMYPGKVTAVNTDGSFDILFYDGFKKTVQGINIKTMPKEAQQQVSNLHNSKIEIVHVLPKDERKRSMDDDIGEETALPNKRRSSSIYSRRERDSIDKASKVAESAGKVTERARSTSSDEGKRRRASNDRRRTKGSAKKLIVAGSLFKKRDRSTSSERSKAGSQSSKEPTSDSLTGSVEEQSTAKTGGLMEQPPSEIITQTETPSEEIAQVQAKEPVSDKKDPEAPSPTLASTTSVKTPDPTHSPGGASVPSGSVPVCMSAPGTPMTTPLSSMPPSPASTLSAVSSSPSTPKQSPGLKSDAPSSGSTLEPITPILPPKGKKEKKSRKQSFSPVGLSDAGENSARKRSKSTEKGAKSEQPQSSRKRSKSINEKVNYILVPETALPPKAFVIEPEHNHYKCTYENCNKAFRKESLLESHIKFYHSVEGKHPQNPPRKRRKTSSICSTDSDISVTTRQRYPSTSSLGRPATTVEGTTEVAITDLMEQEEQGLTDAATYKLSDKSHTFGQEVTIAEESMEMEFEDTLSKDEVVNCICRFNEENGLMIQCDVCLCWQHAACFEITEDTLPKKYICFVCENPPGIRDSRRFMHDQDWLKLGHMAHFGFLPNQEEDEGCCRTVQATHGLVGDVHNVSAVLHGLKQQLQTARRKDQKDPMLQMWLQDLDNVNFDPVEHEDESEGEEMAIDRSNSIENSKQQENSDSEKKPEIETETEENKTEIDVGDSTDNNIITKSEEEQGTSTEIVKEGEPDKQEAEVGNVKEITDNSEKSTDVPNQENKSDQEHSDESVKNSKQLTVSRDNNLPSEQTEQNTSNTVTPKEGPEDNGVNRAMSSGDNGGRARGPVDDGDHTVNNQTGKPGDQKDSMETEGLIGPDIDLPLEAALSSEVRVEDMSDLLDSVEVMKEDPFKHCERNLLEHILRVQTEIEQRLDHIEEQVSALESADTNFSPSGSSDRDLLSDVPNLKKTLYLLQHDLVRVQRMAAYHR</sequence>
<feature type="region of interest" description="Disordered" evidence="8">
    <location>
        <begin position="1"/>
        <end position="72"/>
    </location>
</feature>
<dbReference type="InterPro" id="IPR013087">
    <property type="entry name" value="Znf_C2H2_type"/>
</dbReference>
<feature type="compositionally biased region" description="Polar residues" evidence="8">
    <location>
        <begin position="857"/>
        <end position="869"/>
    </location>
</feature>
<dbReference type="SMART" id="SM00333">
    <property type="entry name" value="TUDOR"/>
    <property type="match status" value="2"/>
</dbReference>
<dbReference type="GO" id="GO:0005634">
    <property type="term" value="C:nucleus"/>
    <property type="evidence" value="ECO:0007669"/>
    <property type="project" value="UniProtKB-SubCell"/>
</dbReference>
<proteinExistence type="predicted"/>
<dbReference type="Pfam" id="PF02820">
    <property type="entry name" value="MBT"/>
    <property type="match status" value="1"/>
</dbReference>
<keyword evidence="6" id="KW-0539">Nucleus</keyword>
<dbReference type="PANTHER" id="PTHR15856:SF51">
    <property type="entry name" value="MBD-R2"/>
    <property type="match status" value="1"/>
</dbReference>
<keyword evidence="5" id="KW-0862">Zinc</keyword>
<feature type="region of interest" description="Disordered" evidence="8">
    <location>
        <begin position="841"/>
        <end position="1041"/>
    </location>
</feature>
<dbReference type="GO" id="GO:0006357">
    <property type="term" value="P:regulation of transcription by RNA polymerase II"/>
    <property type="evidence" value="ECO:0007669"/>
    <property type="project" value="TreeGrafter"/>
</dbReference>
<feature type="compositionally biased region" description="Basic and acidic residues" evidence="8">
    <location>
        <begin position="234"/>
        <end position="243"/>
    </location>
</feature>
<dbReference type="InterPro" id="IPR004092">
    <property type="entry name" value="Mbt"/>
</dbReference>
<evidence type="ECO:0000256" key="6">
    <source>
        <dbReference type="ARBA" id="ARBA00023242"/>
    </source>
</evidence>
<feature type="compositionally biased region" description="Basic and acidic residues" evidence="8">
    <location>
        <begin position="871"/>
        <end position="889"/>
    </location>
</feature>
<name>A0A8W8MZL0_MAGGI</name>
<dbReference type="Proteomes" id="UP000005408">
    <property type="component" value="Unassembled WGS sequence"/>
</dbReference>
<dbReference type="PROSITE" id="PS00028">
    <property type="entry name" value="ZINC_FINGER_C2H2_1"/>
    <property type="match status" value="1"/>
</dbReference>
<evidence type="ECO:0000313" key="11">
    <source>
        <dbReference type="Proteomes" id="UP000005408"/>
    </source>
</evidence>
<evidence type="ECO:0000256" key="4">
    <source>
        <dbReference type="ARBA" id="ARBA00022771"/>
    </source>
</evidence>
<dbReference type="Pfam" id="PF20826">
    <property type="entry name" value="PHD_5"/>
    <property type="match status" value="1"/>
</dbReference>
<evidence type="ECO:0000256" key="5">
    <source>
        <dbReference type="ARBA" id="ARBA00022833"/>
    </source>
</evidence>
<evidence type="ECO:0000256" key="7">
    <source>
        <dbReference type="PROSITE-ProRule" id="PRU00042"/>
    </source>
</evidence>
<dbReference type="CDD" id="cd20386">
    <property type="entry name" value="Tudor_PHF20-like"/>
    <property type="match status" value="1"/>
</dbReference>
<keyword evidence="11" id="KW-1185">Reference proteome</keyword>
<feature type="region of interest" description="Disordered" evidence="8">
    <location>
        <begin position="234"/>
        <end position="542"/>
    </location>
</feature>
<feature type="compositionally biased region" description="Basic and acidic residues" evidence="8">
    <location>
        <begin position="947"/>
        <end position="959"/>
    </location>
</feature>
<feature type="compositionally biased region" description="Basic and acidic residues" evidence="8">
    <location>
        <begin position="263"/>
        <end position="275"/>
    </location>
</feature>
<reference evidence="10" key="1">
    <citation type="submission" date="2022-08" db="UniProtKB">
        <authorList>
            <consortium name="EnsemblMetazoa"/>
        </authorList>
    </citation>
    <scope>IDENTIFICATION</scope>
    <source>
        <strain evidence="10">05x7-T-G4-1.051#20</strain>
    </source>
</reference>
<dbReference type="SUPFAM" id="SSF63748">
    <property type="entry name" value="Tudor/PWWP/MBT"/>
    <property type="match status" value="1"/>
</dbReference>